<evidence type="ECO:0000313" key="2">
    <source>
        <dbReference type="Proteomes" id="UP000708208"/>
    </source>
</evidence>
<evidence type="ECO:0000313" key="1">
    <source>
        <dbReference type="EMBL" id="CAG7836120.1"/>
    </source>
</evidence>
<organism evidence="1 2">
    <name type="scientific">Allacma fusca</name>
    <dbReference type="NCBI Taxonomy" id="39272"/>
    <lineage>
        <taxon>Eukaryota</taxon>
        <taxon>Metazoa</taxon>
        <taxon>Ecdysozoa</taxon>
        <taxon>Arthropoda</taxon>
        <taxon>Hexapoda</taxon>
        <taxon>Collembola</taxon>
        <taxon>Symphypleona</taxon>
        <taxon>Sminthuridae</taxon>
        <taxon>Allacma</taxon>
    </lineage>
</organism>
<protein>
    <submittedName>
        <fullName evidence="1">Uncharacterized protein</fullName>
    </submittedName>
</protein>
<dbReference type="EMBL" id="CAJVCH010570885">
    <property type="protein sequence ID" value="CAG7836121.1"/>
    <property type="molecule type" value="Genomic_DNA"/>
</dbReference>
<keyword evidence="2" id="KW-1185">Reference proteome</keyword>
<comment type="caution">
    <text evidence="1">The sequence shown here is derived from an EMBL/GenBank/DDBJ whole genome shotgun (WGS) entry which is preliminary data.</text>
</comment>
<dbReference type="AlphaFoldDB" id="A0A8J2MCJ7"/>
<dbReference type="GO" id="GO:0019902">
    <property type="term" value="F:phosphatase binding"/>
    <property type="evidence" value="ECO:0007669"/>
    <property type="project" value="TreeGrafter"/>
</dbReference>
<name>A0A8J2MCJ7_9HEXA</name>
<dbReference type="EMBL" id="CAJVCH010570885">
    <property type="protein sequence ID" value="CAG7836120.1"/>
    <property type="molecule type" value="Genomic_DNA"/>
</dbReference>
<accession>A0A8J2MCJ7</accession>
<reference evidence="1" key="1">
    <citation type="submission" date="2021-06" db="EMBL/GenBank/DDBJ databases">
        <authorList>
            <person name="Hodson N. C."/>
            <person name="Mongue J. A."/>
            <person name="Jaron S. K."/>
        </authorList>
    </citation>
    <scope>NUCLEOTIDE SEQUENCE</scope>
</reference>
<dbReference type="InterPro" id="IPR031410">
    <property type="entry name" value="SAXO4"/>
</dbReference>
<dbReference type="PANTHER" id="PTHR34349:SF1">
    <property type="entry name" value="PROTEIN PHOSPHATASE 1 REGULATORY SUBUNIT 32"/>
    <property type="match status" value="1"/>
</dbReference>
<dbReference type="PANTHER" id="PTHR34349">
    <property type="entry name" value="PROTEIN PHOSPHATASE 1 REGULATORY SUBUNIT 32"/>
    <property type="match status" value="1"/>
</dbReference>
<dbReference type="Pfam" id="PF15691">
    <property type="entry name" value="PPP1R32"/>
    <property type="match status" value="1"/>
</dbReference>
<proteinExistence type="predicted"/>
<dbReference type="Proteomes" id="UP000708208">
    <property type="component" value="Unassembled WGS sequence"/>
</dbReference>
<sequence>MISLPIPEPPTCPRLNSYGGYTSNMRGVLSYSTHLDKLDNPGMIPVLQNAYNLTTTHKDYLKNRNLTGKECLPAISVSDSGFTHTPLVGTSDYRSIQIANKEKVNSAYYPKSQLTPCCLAPEITATETQESYSTELLNSNKPAPVVNSIVGEMESGFTRNIQPNPTDGRVLDPIYLGQLPALGKFGPSVTHMDYTKPMYLSGKEPNQPLSRKTDKHSGFWQEKTLPACFSLGTRKNYCNPTEDFLTCYRLHYPKRWCDNDYAGFTLSGKPQLTPGIKADVNLFDGKGYYISETMESFSEIPKRRVQIYPTLMAVNYNNSIFPKPPICPPRSDCPDDRSSCVCPTKVKLSCQNNCTI</sequence>
<gene>
    <name evidence="1" type="ORF">AFUS01_LOCUS45399</name>
</gene>